<dbReference type="KEGG" id="cpso:CPPEL_10010"/>
<keyword evidence="1" id="KW-0472">Membrane</keyword>
<reference evidence="2 3" key="1">
    <citation type="submission" date="2018-11" db="EMBL/GenBank/DDBJ databases">
        <authorList>
            <person name="Kleinhagauer T."/>
            <person name="Glaeser S.P."/>
            <person name="Spergser J."/>
            <person name="Ruckert C."/>
            <person name="Kaempfer P."/>
            <person name="Busse H.-J."/>
        </authorList>
    </citation>
    <scope>NUCLEOTIDE SEQUENCE [LARGE SCALE GENOMIC DNA]</scope>
    <source>
        <strain evidence="2 3">812CH</strain>
    </source>
</reference>
<organism evidence="2 3">
    <name type="scientific">Corynebacterium pseudopelargi</name>
    <dbReference type="NCBI Taxonomy" id="2080757"/>
    <lineage>
        <taxon>Bacteria</taxon>
        <taxon>Bacillati</taxon>
        <taxon>Actinomycetota</taxon>
        <taxon>Actinomycetes</taxon>
        <taxon>Mycobacteriales</taxon>
        <taxon>Corynebacteriaceae</taxon>
        <taxon>Corynebacterium</taxon>
    </lineage>
</organism>
<proteinExistence type="predicted"/>
<feature type="transmembrane region" description="Helical" evidence="1">
    <location>
        <begin position="52"/>
        <end position="71"/>
    </location>
</feature>
<dbReference type="AlphaFoldDB" id="A0A3G6IWF0"/>
<evidence type="ECO:0000256" key="1">
    <source>
        <dbReference type="SAM" id="Phobius"/>
    </source>
</evidence>
<dbReference type="RefSeq" id="WP_123960965.1">
    <property type="nucleotide sequence ID" value="NZ_CP033898.1"/>
</dbReference>
<keyword evidence="1" id="KW-0812">Transmembrane</keyword>
<dbReference type="Pfam" id="PF14012">
    <property type="entry name" value="DUF4229"/>
    <property type="match status" value="1"/>
</dbReference>
<keyword evidence="1" id="KW-1133">Transmembrane helix</keyword>
<evidence type="ECO:0008006" key="4">
    <source>
        <dbReference type="Google" id="ProtNLM"/>
    </source>
</evidence>
<protein>
    <recommendedName>
        <fullName evidence="4">DUF4229 domain-containing protein</fullName>
    </recommendedName>
</protein>
<sequence length="103" mass="11300">MNEQAPQAPDPQLKREARRAVIVYGLARLALFIGLTALIQLLAVAIGAPVPLLISATLALIVAMPLSMFVFKGMRLRATQAVAGWDAQRKAHKAWLREELSKR</sequence>
<feature type="transmembrane region" description="Helical" evidence="1">
    <location>
        <begin position="21"/>
        <end position="46"/>
    </location>
</feature>
<gene>
    <name evidence="2" type="ORF">CPPEL_10010</name>
</gene>
<evidence type="ECO:0000313" key="2">
    <source>
        <dbReference type="EMBL" id="AZA10101.1"/>
    </source>
</evidence>
<keyword evidence="3" id="KW-1185">Reference proteome</keyword>
<dbReference type="Proteomes" id="UP000271426">
    <property type="component" value="Chromosome"/>
</dbReference>
<dbReference type="InterPro" id="IPR025323">
    <property type="entry name" value="DUF4229"/>
</dbReference>
<dbReference type="OrthoDB" id="4411979at2"/>
<evidence type="ECO:0000313" key="3">
    <source>
        <dbReference type="Proteomes" id="UP000271426"/>
    </source>
</evidence>
<dbReference type="EMBL" id="CP033898">
    <property type="protein sequence ID" value="AZA10101.1"/>
    <property type="molecule type" value="Genomic_DNA"/>
</dbReference>
<accession>A0A3G6IWF0</accession>
<name>A0A3G6IWF0_9CORY</name>